<dbReference type="AlphaFoldDB" id="A0A0C1R3W9"/>
<accession>A0A0C1R3W9</accession>
<proteinExistence type="predicted"/>
<dbReference type="RefSeq" id="WP_039636883.1">
    <property type="nucleotide sequence ID" value="NZ_AYSO01000020.1"/>
</dbReference>
<comment type="caution">
    <text evidence="1">The sequence shown here is derived from an EMBL/GenBank/DDBJ whole genome shotgun (WGS) entry which is preliminary data.</text>
</comment>
<name>A0A0C1R3W9_9CLOT</name>
<reference evidence="1 2" key="1">
    <citation type="journal article" date="2015" name="Infect. Genet. Evol.">
        <title>Genomic sequences of six botulinum neurotoxin-producing strains representing three clostridial species illustrate the mobility and diversity of botulinum neurotoxin genes.</title>
        <authorList>
            <person name="Smith T.J."/>
            <person name="Hill K.K."/>
            <person name="Xie G."/>
            <person name="Foley B.T."/>
            <person name="Williamson C.H."/>
            <person name="Foster J.T."/>
            <person name="Johnson S.L."/>
            <person name="Chertkov O."/>
            <person name="Teshima H."/>
            <person name="Gibbons H.S."/>
            <person name="Johnsky L.A."/>
            <person name="Karavis M.A."/>
            <person name="Smith L.A."/>
        </authorList>
    </citation>
    <scope>NUCLEOTIDE SEQUENCE [LARGE SCALE GENOMIC DNA]</scope>
    <source>
        <strain evidence="1 2">CDC 2741</strain>
    </source>
</reference>
<dbReference type="Proteomes" id="UP000031366">
    <property type="component" value="Unassembled WGS sequence"/>
</dbReference>
<gene>
    <name evidence="1" type="ORF">U732_800</name>
</gene>
<organism evidence="1 2">
    <name type="scientific">Clostridium argentinense CDC 2741</name>
    <dbReference type="NCBI Taxonomy" id="1418104"/>
    <lineage>
        <taxon>Bacteria</taxon>
        <taxon>Bacillati</taxon>
        <taxon>Bacillota</taxon>
        <taxon>Clostridia</taxon>
        <taxon>Eubacteriales</taxon>
        <taxon>Clostridiaceae</taxon>
        <taxon>Clostridium</taxon>
    </lineage>
</organism>
<evidence type="ECO:0000313" key="1">
    <source>
        <dbReference type="EMBL" id="KIE45186.1"/>
    </source>
</evidence>
<evidence type="ECO:0000313" key="2">
    <source>
        <dbReference type="Proteomes" id="UP000031366"/>
    </source>
</evidence>
<dbReference type="EMBL" id="AYSO01000020">
    <property type="protein sequence ID" value="KIE45186.1"/>
    <property type="molecule type" value="Genomic_DNA"/>
</dbReference>
<sequence>METIVIKLNPELLENPDLDLRYTVPDRIEELSDKKIMDNGYDYLEGQNNPIGIWMKTESAEQNYQFIIDMLKKEMFLENDLSKSAEIYISKSDCDELENCKKVYPL</sequence>
<dbReference type="OrthoDB" id="289488at2"/>
<keyword evidence="2" id="KW-1185">Reference proteome</keyword>
<protein>
    <submittedName>
        <fullName evidence="1">Uncharacterized protein</fullName>
    </submittedName>
</protein>